<keyword evidence="4" id="KW-1185">Reference proteome</keyword>
<comment type="caution">
    <text evidence="3">The sequence shown here is derived from an EMBL/GenBank/DDBJ whole genome shotgun (WGS) entry which is preliminary data.</text>
</comment>
<dbReference type="EMBL" id="SRLE01000006">
    <property type="protein sequence ID" value="TGD73955.1"/>
    <property type="molecule type" value="Genomic_DNA"/>
</dbReference>
<evidence type="ECO:0000313" key="4">
    <source>
        <dbReference type="Proteomes" id="UP000298050"/>
    </source>
</evidence>
<proteinExistence type="predicted"/>
<accession>A0A4Z0M3S5</accession>
<name>A0A4Z0M3S5_9GAMM</name>
<evidence type="ECO:0000256" key="1">
    <source>
        <dbReference type="SAM" id="Phobius"/>
    </source>
</evidence>
<evidence type="ECO:0000256" key="2">
    <source>
        <dbReference type="SAM" id="SignalP"/>
    </source>
</evidence>
<gene>
    <name evidence="3" type="ORF">E4634_07375</name>
</gene>
<feature type="transmembrane region" description="Helical" evidence="1">
    <location>
        <begin position="68"/>
        <end position="89"/>
    </location>
</feature>
<keyword evidence="1" id="KW-0812">Transmembrane</keyword>
<dbReference type="Proteomes" id="UP000298050">
    <property type="component" value="Unassembled WGS sequence"/>
</dbReference>
<feature type="signal peptide" evidence="2">
    <location>
        <begin position="1"/>
        <end position="18"/>
    </location>
</feature>
<reference evidence="3 4" key="1">
    <citation type="submission" date="2019-04" db="EMBL/GenBank/DDBJ databases">
        <title>Taxonomy of novel Haliea sp. from mangrove soil of West Coast of India.</title>
        <authorList>
            <person name="Verma A."/>
            <person name="Kumar P."/>
            <person name="Krishnamurthi S."/>
        </authorList>
    </citation>
    <scope>NUCLEOTIDE SEQUENCE [LARGE SCALE GENOMIC DNA]</scope>
    <source>
        <strain evidence="3 4">SAOS-164</strain>
    </source>
</reference>
<dbReference type="AlphaFoldDB" id="A0A4Z0M3S5"/>
<keyword evidence="1" id="KW-1133">Transmembrane helix</keyword>
<keyword evidence="2" id="KW-0732">Signal</keyword>
<dbReference type="RefSeq" id="WP_135442353.1">
    <property type="nucleotide sequence ID" value="NZ_SRLE01000006.1"/>
</dbReference>
<organism evidence="3 4">
    <name type="scientific">Mangrovimicrobium sediminis</name>
    <dbReference type="NCBI Taxonomy" id="2562682"/>
    <lineage>
        <taxon>Bacteria</taxon>
        <taxon>Pseudomonadati</taxon>
        <taxon>Pseudomonadota</taxon>
        <taxon>Gammaproteobacteria</taxon>
        <taxon>Cellvibrionales</taxon>
        <taxon>Halieaceae</taxon>
        <taxon>Mangrovimicrobium</taxon>
    </lineage>
</organism>
<feature type="chain" id="PRO_5021309650" description="IPTL-CTERM sorting domain-containing protein" evidence="2">
    <location>
        <begin position="19"/>
        <end position="95"/>
    </location>
</feature>
<keyword evidence="1" id="KW-0472">Membrane</keyword>
<evidence type="ECO:0008006" key="5">
    <source>
        <dbReference type="Google" id="ProtNLM"/>
    </source>
</evidence>
<protein>
    <recommendedName>
        <fullName evidence="5">IPTL-CTERM sorting domain-containing protein</fullName>
    </recommendedName>
</protein>
<evidence type="ECO:0000313" key="3">
    <source>
        <dbReference type="EMBL" id="TGD73955.1"/>
    </source>
</evidence>
<sequence>MKTALLIGALQVSPVLVAAETPAPVVAEVATQQAAQGRWVDQPITGSIAEALGVPPAASVTSGAEELVGVPLSAAAWLFGLGLFGFVVLSNRRSI</sequence>